<sequence length="69" mass="7572">MSNPPLFLTIQSSLNKSTHCPLPSNTGIGLMQPLLTASSKNAERTWSNRHLILIQYSLSKSSITLSPFT</sequence>
<proteinExistence type="predicted"/>
<dbReference type="AlphaFoldDB" id="A0A2P2MZR7"/>
<protein>
    <submittedName>
        <fullName evidence="1">Uncharacterized protein MANES_01G060100</fullName>
    </submittedName>
</protein>
<name>A0A2P2MZR7_RHIMU</name>
<organism evidence="1">
    <name type="scientific">Rhizophora mucronata</name>
    <name type="common">Asiatic mangrove</name>
    <dbReference type="NCBI Taxonomy" id="61149"/>
    <lineage>
        <taxon>Eukaryota</taxon>
        <taxon>Viridiplantae</taxon>
        <taxon>Streptophyta</taxon>
        <taxon>Embryophyta</taxon>
        <taxon>Tracheophyta</taxon>
        <taxon>Spermatophyta</taxon>
        <taxon>Magnoliopsida</taxon>
        <taxon>eudicotyledons</taxon>
        <taxon>Gunneridae</taxon>
        <taxon>Pentapetalae</taxon>
        <taxon>rosids</taxon>
        <taxon>fabids</taxon>
        <taxon>Malpighiales</taxon>
        <taxon>Rhizophoraceae</taxon>
        <taxon>Rhizophora</taxon>
    </lineage>
</organism>
<reference evidence="1" key="1">
    <citation type="submission" date="2018-02" db="EMBL/GenBank/DDBJ databases">
        <title>Rhizophora mucronata_Transcriptome.</title>
        <authorList>
            <person name="Meera S.P."/>
            <person name="Sreeshan A."/>
            <person name="Augustine A."/>
        </authorList>
    </citation>
    <scope>NUCLEOTIDE SEQUENCE</scope>
    <source>
        <tissue evidence="1">Leaf</tissue>
    </source>
</reference>
<evidence type="ECO:0000313" key="1">
    <source>
        <dbReference type="EMBL" id="MBX35706.1"/>
    </source>
</evidence>
<dbReference type="EMBL" id="GGEC01055222">
    <property type="protein sequence ID" value="MBX35706.1"/>
    <property type="molecule type" value="Transcribed_RNA"/>
</dbReference>
<accession>A0A2P2MZR7</accession>